<keyword evidence="1" id="KW-1133">Transmembrane helix</keyword>
<protein>
    <submittedName>
        <fullName evidence="2">Uncharacterized protein</fullName>
    </submittedName>
</protein>
<evidence type="ECO:0000313" key="3">
    <source>
        <dbReference type="Proteomes" id="UP000001593"/>
    </source>
</evidence>
<proteinExistence type="predicted"/>
<dbReference type="HOGENOM" id="CLU_122611_0_0_1"/>
<feature type="transmembrane region" description="Helical" evidence="1">
    <location>
        <begin position="83"/>
        <end position="107"/>
    </location>
</feature>
<keyword evidence="1" id="KW-0472">Membrane</keyword>
<feature type="transmembrane region" description="Helical" evidence="1">
    <location>
        <begin position="12"/>
        <end position="31"/>
    </location>
</feature>
<dbReference type="AlphaFoldDB" id="A7S5I2"/>
<keyword evidence="3" id="KW-1185">Reference proteome</keyword>
<gene>
    <name evidence="2" type="ORF">NEMVEDRAFT_v1g242999</name>
</gene>
<organism evidence="2 3">
    <name type="scientific">Nematostella vectensis</name>
    <name type="common">Starlet sea anemone</name>
    <dbReference type="NCBI Taxonomy" id="45351"/>
    <lineage>
        <taxon>Eukaryota</taxon>
        <taxon>Metazoa</taxon>
        <taxon>Cnidaria</taxon>
        <taxon>Anthozoa</taxon>
        <taxon>Hexacorallia</taxon>
        <taxon>Actiniaria</taxon>
        <taxon>Edwardsiidae</taxon>
        <taxon>Nematostella</taxon>
    </lineage>
</organism>
<dbReference type="InterPro" id="IPR013901">
    <property type="entry name" value="Anthrone_oxy"/>
</dbReference>
<evidence type="ECO:0000256" key="1">
    <source>
        <dbReference type="SAM" id="Phobius"/>
    </source>
</evidence>
<evidence type="ECO:0000313" key="2">
    <source>
        <dbReference type="EMBL" id="EDO41015.1"/>
    </source>
</evidence>
<dbReference type="PANTHER" id="PTHR36535:SF1">
    <property type="entry name" value="DUF1772 DOMAIN-CONTAINING PROTEIN"/>
    <property type="match status" value="1"/>
</dbReference>
<feature type="transmembrane region" description="Helical" evidence="1">
    <location>
        <begin position="59"/>
        <end position="76"/>
    </location>
</feature>
<accession>A7S5I2</accession>
<name>A7S5I2_NEMVE</name>
<dbReference type="InParanoid" id="A7S5I2"/>
<dbReference type="EMBL" id="DS469583">
    <property type="protein sequence ID" value="EDO41015.1"/>
    <property type="molecule type" value="Genomic_DNA"/>
</dbReference>
<reference evidence="2 3" key="1">
    <citation type="journal article" date="2007" name="Science">
        <title>Sea anemone genome reveals ancestral eumetazoan gene repertoire and genomic organization.</title>
        <authorList>
            <person name="Putnam N.H."/>
            <person name="Srivastava M."/>
            <person name="Hellsten U."/>
            <person name="Dirks B."/>
            <person name="Chapman J."/>
            <person name="Salamov A."/>
            <person name="Terry A."/>
            <person name="Shapiro H."/>
            <person name="Lindquist E."/>
            <person name="Kapitonov V.V."/>
            <person name="Jurka J."/>
            <person name="Genikhovich G."/>
            <person name="Grigoriev I.V."/>
            <person name="Lucas S.M."/>
            <person name="Steele R.E."/>
            <person name="Finnerty J.R."/>
            <person name="Technau U."/>
            <person name="Martindale M.Q."/>
            <person name="Rokhsar D.S."/>
        </authorList>
    </citation>
    <scope>NUCLEOTIDE SEQUENCE [LARGE SCALE GENOMIC DNA]</scope>
    <source>
        <strain evidence="3">CH2 X CH6</strain>
    </source>
</reference>
<dbReference type="Proteomes" id="UP000001593">
    <property type="component" value="Unassembled WGS sequence"/>
</dbReference>
<dbReference type="PANTHER" id="PTHR36535">
    <property type="entry name" value="YALI0E30327P"/>
    <property type="match status" value="1"/>
</dbReference>
<dbReference type="Pfam" id="PF08592">
    <property type="entry name" value="Anthrone_oxy"/>
    <property type="match status" value="1"/>
</dbReference>
<sequence length="165" mass="18017">MGIKTTVFTSLTKTLTITSGLFAGGALYITLVEHPVRMNLDSKAMYKEWKDSLAHAKPMPLLALVASISGIGAYALKPKARGLPWLIAGGAMAALLPYTALVIWPFAIGPIYSEERAEKKGVDYAKEHIEKWNKLHAVRTVVSIAVFGCKLLARYSYYSHGHVIA</sequence>
<dbReference type="eggNOG" id="ENOG502SC7E">
    <property type="taxonomic scope" value="Eukaryota"/>
</dbReference>
<dbReference type="PhylomeDB" id="A7S5I2"/>
<dbReference type="OMA" id="CKLLARY"/>
<keyword evidence="1" id="KW-0812">Transmembrane</keyword>